<gene>
    <name evidence="2" type="ORF">CPB83DRAFT_903570</name>
</gene>
<name>A0A9P6EMK0_9AGAR</name>
<proteinExistence type="predicted"/>
<keyword evidence="3" id="KW-1185">Reference proteome</keyword>
<accession>A0A9P6EMK0</accession>
<dbReference type="EMBL" id="MU157831">
    <property type="protein sequence ID" value="KAF9532556.1"/>
    <property type="molecule type" value="Genomic_DNA"/>
</dbReference>
<protein>
    <submittedName>
        <fullName evidence="2">Uncharacterized protein</fullName>
    </submittedName>
</protein>
<dbReference type="AlphaFoldDB" id="A0A9P6EMK0"/>
<dbReference type="Proteomes" id="UP000807306">
    <property type="component" value="Unassembled WGS sequence"/>
</dbReference>
<sequence>MSSLSTTTTPVVLSSRPRAARLSSPHVSVPPYTNKAAADVFWNNQLNATSRASATNNGFKRLPASPPTKLSTHYHISLLPHADKITAKVCRNRQQSVSQHVTTSSTSSCHVTATCVTTTCFVPDKNITPPPILSVMHHDIHPTTITALYHCSVTAPLPYRRHLVAIYHVSHYVTTTTDWPAVS</sequence>
<reference evidence="2" key="1">
    <citation type="submission" date="2020-11" db="EMBL/GenBank/DDBJ databases">
        <authorList>
            <consortium name="DOE Joint Genome Institute"/>
            <person name="Ahrendt S."/>
            <person name="Riley R."/>
            <person name="Andreopoulos W."/>
            <person name="Labutti K."/>
            <person name="Pangilinan J."/>
            <person name="Ruiz-Duenas F.J."/>
            <person name="Barrasa J.M."/>
            <person name="Sanchez-Garcia M."/>
            <person name="Camarero S."/>
            <person name="Miyauchi S."/>
            <person name="Serrano A."/>
            <person name="Linde D."/>
            <person name="Babiker R."/>
            <person name="Drula E."/>
            <person name="Ayuso-Fernandez I."/>
            <person name="Pacheco R."/>
            <person name="Padilla G."/>
            <person name="Ferreira P."/>
            <person name="Barriuso J."/>
            <person name="Kellner H."/>
            <person name="Castanera R."/>
            <person name="Alfaro M."/>
            <person name="Ramirez L."/>
            <person name="Pisabarro A.G."/>
            <person name="Kuo A."/>
            <person name="Tritt A."/>
            <person name="Lipzen A."/>
            <person name="He G."/>
            <person name="Yan M."/>
            <person name="Ng V."/>
            <person name="Cullen D."/>
            <person name="Martin F."/>
            <person name="Rosso M.-N."/>
            <person name="Henrissat B."/>
            <person name="Hibbett D."/>
            <person name="Martinez A.T."/>
            <person name="Grigoriev I.V."/>
        </authorList>
    </citation>
    <scope>NUCLEOTIDE SEQUENCE</scope>
    <source>
        <strain evidence="2">CBS 506.95</strain>
    </source>
</reference>
<feature type="compositionally biased region" description="Low complexity" evidence="1">
    <location>
        <begin position="1"/>
        <end position="25"/>
    </location>
</feature>
<evidence type="ECO:0000313" key="3">
    <source>
        <dbReference type="Proteomes" id="UP000807306"/>
    </source>
</evidence>
<evidence type="ECO:0000256" key="1">
    <source>
        <dbReference type="SAM" id="MobiDB-lite"/>
    </source>
</evidence>
<feature type="region of interest" description="Disordered" evidence="1">
    <location>
        <begin position="1"/>
        <end position="27"/>
    </location>
</feature>
<evidence type="ECO:0000313" key="2">
    <source>
        <dbReference type="EMBL" id="KAF9532556.1"/>
    </source>
</evidence>
<organism evidence="2 3">
    <name type="scientific">Crepidotus variabilis</name>
    <dbReference type="NCBI Taxonomy" id="179855"/>
    <lineage>
        <taxon>Eukaryota</taxon>
        <taxon>Fungi</taxon>
        <taxon>Dikarya</taxon>
        <taxon>Basidiomycota</taxon>
        <taxon>Agaricomycotina</taxon>
        <taxon>Agaricomycetes</taxon>
        <taxon>Agaricomycetidae</taxon>
        <taxon>Agaricales</taxon>
        <taxon>Agaricineae</taxon>
        <taxon>Crepidotaceae</taxon>
        <taxon>Crepidotus</taxon>
    </lineage>
</organism>
<comment type="caution">
    <text evidence="2">The sequence shown here is derived from an EMBL/GenBank/DDBJ whole genome shotgun (WGS) entry which is preliminary data.</text>
</comment>